<evidence type="ECO:0000313" key="1">
    <source>
        <dbReference type="EMBL" id="KAJ1087863.1"/>
    </source>
</evidence>
<dbReference type="EMBL" id="JANPWB010000015">
    <property type="protein sequence ID" value="KAJ1087863.1"/>
    <property type="molecule type" value="Genomic_DNA"/>
</dbReference>
<comment type="caution">
    <text evidence="1">The sequence shown here is derived from an EMBL/GenBank/DDBJ whole genome shotgun (WGS) entry which is preliminary data.</text>
</comment>
<dbReference type="Proteomes" id="UP001066276">
    <property type="component" value="Chromosome 11"/>
</dbReference>
<keyword evidence="2" id="KW-1185">Reference proteome</keyword>
<dbReference type="AlphaFoldDB" id="A0AAV7L9U0"/>
<accession>A0AAV7L9U0</accession>
<evidence type="ECO:0000313" key="2">
    <source>
        <dbReference type="Proteomes" id="UP001066276"/>
    </source>
</evidence>
<reference evidence="1" key="1">
    <citation type="journal article" date="2022" name="bioRxiv">
        <title>Sequencing and chromosome-scale assembly of the giantPleurodeles waltlgenome.</title>
        <authorList>
            <person name="Brown T."/>
            <person name="Elewa A."/>
            <person name="Iarovenko S."/>
            <person name="Subramanian E."/>
            <person name="Araus A.J."/>
            <person name="Petzold A."/>
            <person name="Susuki M."/>
            <person name="Suzuki K.-i.T."/>
            <person name="Hayashi T."/>
            <person name="Toyoda A."/>
            <person name="Oliveira C."/>
            <person name="Osipova E."/>
            <person name="Leigh N.D."/>
            <person name="Simon A."/>
            <person name="Yun M.H."/>
        </authorList>
    </citation>
    <scope>NUCLEOTIDE SEQUENCE</scope>
    <source>
        <strain evidence="1">20211129_DDA</strain>
        <tissue evidence="1">Liver</tissue>
    </source>
</reference>
<sequence>MGGNAPECFEENVRERRGPAVLHIAVGDVLSIQGRDVRHARPASEGIVMGNSHCWGAATGDAYTCSGIGVSAHSSPTNQEVYSTDMSSGATAIASCLKSKSLERSPTSSSRGLTMRWLSVPALYVTQIF</sequence>
<protein>
    <submittedName>
        <fullName evidence="1">Uncharacterized protein</fullName>
    </submittedName>
</protein>
<name>A0AAV7L9U0_PLEWA</name>
<proteinExistence type="predicted"/>
<gene>
    <name evidence="1" type="ORF">NDU88_001025</name>
</gene>
<organism evidence="1 2">
    <name type="scientific">Pleurodeles waltl</name>
    <name type="common">Iberian ribbed newt</name>
    <dbReference type="NCBI Taxonomy" id="8319"/>
    <lineage>
        <taxon>Eukaryota</taxon>
        <taxon>Metazoa</taxon>
        <taxon>Chordata</taxon>
        <taxon>Craniata</taxon>
        <taxon>Vertebrata</taxon>
        <taxon>Euteleostomi</taxon>
        <taxon>Amphibia</taxon>
        <taxon>Batrachia</taxon>
        <taxon>Caudata</taxon>
        <taxon>Salamandroidea</taxon>
        <taxon>Salamandridae</taxon>
        <taxon>Pleurodelinae</taxon>
        <taxon>Pleurodeles</taxon>
    </lineage>
</organism>